<organism evidence="2 3">
    <name type="scientific">Salmonirosea aquatica</name>
    <dbReference type="NCBI Taxonomy" id="2654236"/>
    <lineage>
        <taxon>Bacteria</taxon>
        <taxon>Pseudomonadati</taxon>
        <taxon>Bacteroidota</taxon>
        <taxon>Cytophagia</taxon>
        <taxon>Cytophagales</taxon>
        <taxon>Spirosomataceae</taxon>
        <taxon>Salmonirosea</taxon>
    </lineage>
</organism>
<reference evidence="2 3" key="1">
    <citation type="submission" date="2019-10" db="EMBL/GenBank/DDBJ databases">
        <title>Draft Genome Sequence of Cytophagaceae sp. SJW1-29.</title>
        <authorList>
            <person name="Choi A."/>
        </authorList>
    </citation>
    <scope>NUCLEOTIDE SEQUENCE [LARGE SCALE GENOMIC DNA]</scope>
    <source>
        <strain evidence="2 3">SJW1-29</strain>
    </source>
</reference>
<dbReference type="InterPro" id="IPR046947">
    <property type="entry name" value="LytR-like"/>
</dbReference>
<name>A0A7C9B9V3_9BACT</name>
<dbReference type="EMBL" id="WHLY01000002">
    <property type="protein sequence ID" value="MPR33642.1"/>
    <property type="molecule type" value="Genomic_DNA"/>
</dbReference>
<protein>
    <recommendedName>
        <fullName evidence="1">HTH LytTR-type domain-containing protein</fullName>
    </recommendedName>
</protein>
<feature type="domain" description="HTH LytTR-type" evidence="1">
    <location>
        <begin position="20"/>
        <end position="109"/>
    </location>
</feature>
<comment type="caution">
    <text evidence="2">The sequence shown here is derived from an EMBL/GenBank/DDBJ whole genome shotgun (WGS) entry which is preliminary data.</text>
</comment>
<evidence type="ECO:0000259" key="1">
    <source>
        <dbReference type="PROSITE" id="PS50930"/>
    </source>
</evidence>
<sequence>MNHFSLSQHPGVHIGAHTRVQITEIVYCEGDRNYTHVHFVRRPKLTLSVTMRVLHERLGEQGFLRISRSAVVNLDYIAHYDSRQVILRNGLALPIARRRRKQVQSALESIF</sequence>
<dbReference type="GO" id="GO:0000156">
    <property type="term" value="F:phosphorelay response regulator activity"/>
    <property type="evidence" value="ECO:0007669"/>
    <property type="project" value="InterPro"/>
</dbReference>
<dbReference type="Proteomes" id="UP000479293">
    <property type="component" value="Unassembled WGS sequence"/>
</dbReference>
<evidence type="ECO:0000313" key="3">
    <source>
        <dbReference type="Proteomes" id="UP000479293"/>
    </source>
</evidence>
<keyword evidence="3" id="KW-1185">Reference proteome</keyword>
<proteinExistence type="predicted"/>
<dbReference type="SMART" id="SM00850">
    <property type="entry name" value="LytTR"/>
    <property type="match status" value="1"/>
</dbReference>
<dbReference type="Gene3D" id="2.40.50.1020">
    <property type="entry name" value="LytTr DNA-binding domain"/>
    <property type="match status" value="1"/>
</dbReference>
<dbReference type="InterPro" id="IPR007492">
    <property type="entry name" value="LytTR_DNA-bd_dom"/>
</dbReference>
<dbReference type="RefSeq" id="WP_152759076.1">
    <property type="nucleotide sequence ID" value="NZ_WHLY01000002.1"/>
</dbReference>
<dbReference type="PANTHER" id="PTHR37299:SF1">
    <property type="entry name" value="STAGE 0 SPORULATION PROTEIN A HOMOLOG"/>
    <property type="match status" value="1"/>
</dbReference>
<dbReference type="GO" id="GO:0003677">
    <property type="term" value="F:DNA binding"/>
    <property type="evidence" value="ECO:0007669"/>
    <property type="project" value="InterPro"/>
</dbReference>
<dbReference type="PROSITE" id="PS50930">
    <property type="entry name" value="HTH_LYTTR"/>
    <property type="match status" value="1"/>
</dbReference>
<evidence type="ECO:0000313" key="2">
    <source>
        <dbReference type="EMBL" id="MPR33642.1"/>
    </source>
</evidence>
<accession>A0A7C9B9V3</accession>
<dbReference type="PANTHER" id="PTHR37299">
    <property type="entry name" value="TRANSCRIPTIONAL REGULATOR-RELATED"/>
    <property type="match status" value="1"/>
</dbReference>
<dbReference type="AlphaFoldDB" id="A0A7C9B9V3"/>
<gene>
    <name evidence="2" type="ORF">GBK04_09740</name>
</gene>
<dbReference type="Pfam" id="PF04397">
    <property type="entry name" value="LytTR"/>
    <property type="match status" value="1"/>
</dbReference>